<keyword evidence="2" id="KW-1185">Reference proteome</keyword>
<accession>A0ACC5ZSP9</accession>
<protein>
    <submittedName>
        <fullName evidence="1">HU family DNA-binding protein</fullName>
    </submittedName>
</protein>
<keyword evidence="1" id="KW-0238">DNA-binding</keyword>
<reference evidence="1" key="1">
    <citation type="submission" date="2022-06" db="EMBL/GenBank/DDBJ databases">
        <title>Lutimaribacter sp. EGI FJ00013, a novel bacterium isolated from a salt lake sediment enrichment.</title>
        <authorList>
            <person name="Gao L."/>
            <person name="Fang B.-Z."/>
            <person name="Li W.-J."/>
        </authorList>
    </citation>
    <scope>NUCLEOTIDE SEQUENCE</scope>
    <source>
        <strain evidence="1">EGI FJ00013</strain>
    </source>
</reference>
<organism evidence="1 2">
    <name type="scientific">Lutimaribacter degradans</name>
    <dbReference type="NCBI Taxonomy" id="2945989"/>
    <lineage>
        <taxon>Bacteria</taxon>
        <taxon>Pseudomonadati</taxon>
        <taxon>Pseudomonadota</taxon>
        <taxon>Alphaproteobacteria</taxon>
        <taxon>Rhodobacterales</taxon>
        <taxon>Roseobacteraceae</taxon>
        <taxon>Lutimaribacter</taxon>
    </lineage>
</organism>
<evidence type="ECO:0000313" key="2">
    <source>
        <dbReference type="Proteomes" id="UP001203036"/>
    </source>
</evidence>
<dbReference type="EMBL" id="JAMQGO010000001">
    <property type="protein sequence ID" value="MCM2561326.1"/>
    <property type="molecule type" value="Genomic_DNA"/>
</dbReference>
<gene>
    <name evidence="1" type="ORF">M8744_04130</name>
</gene>
<comment type="caution">
    <text evidence="1">The sequence shown here is derived from an EMBL/GenBank/DDBJ whole genome shotgun (WGS) entry which is preliminary data.</text>
</comment>
<sequence>MATTTGKTASKSSATPRKSTTKTTSARKTSATKAAEAQKSAAIASAERAAPTPTVVTSEAPKLTSPELKKKELIDTVVTRSGIKKKDAKPVIEAMLAVLGEELSDGREMNLHPLGKIKINRIKQMSNARVVMCKLRQNQPDEKPGKDPLADAAE</sequence>
<evidence type="ECO:0000313" key="1">
    <source>
        <dbReference type="EMBL" id="MCM2561326.1"/>
    </source>
</evidence>
<proteinExistence type="predicted"/>
<dbReference type="Proteomes" id="UP001203036">
    <property type="component" value="Unassembled WGS sequence"/>
</dbReference>
<name>A0ACC5ZSP9_9RHOB</name>